<sequence length="561" mass="64290">MTSQQQQSKGDDRRHHHHHHDQDDSIILPAYIQEKIVEYALQKSGSKSSTNSRGCSFPSKRVLNRWGEVSLAVVCWRWFNIISKRSTSYILNTGLQSSLNRLESILNNQINNNNQNNQNNNNYKYKLVKRIETLVITTPQLYRSMGPKAFYNLGELLKKANSVTKIKCRYQGTVIPSLDQLVPPSVTDLSFDDTDSSFKNHRDSFMAQFESSTLPPMERLQVQMCREPGNNVLFNKMFLSKSLSLDVYDRIPFRAPPNNVDMTELFLNGAVSLVEIRGILENLKSLRVLGLGRFEIFGKDQQHHADHLKEVERLFYQSKTIKELSLGYYLTDGQQPLFTHEFYAGLVANNKVIRALALTPVEEATRQNKIYSIGLFEALASNNTLSSLSLRQLAAVHAPMLQHMLQHNKSIQYLTLDWTSRVNKRLLAFSGDLLESVAQNTSLLEISFPMTNFESDPSDSETAKVLPRLQTSTSLLRVFVKPQLAVSRTDPSQPFLSEKEIFPTSVTIKRSKVTTMPTNVPLLGYINDPHLDLSQWDENDVPYDLRQQRQQRQQQQQQQYY</sequence>
<name>F4QFK7_CACFS</name>
<dbReference type="AlphaFoldDB" id="F4QFK7"/>
<dbReference type="Proteomes" id="UP000007797">
    <property type="component" value="Unassembled WGS sequence"/>
</dbReference>
<dbReference type="PANTHER" id="PTHR32556">
    <property type="entry name" value="F-BOX DOMAIN-CONTAINING PROTEIN-RELATED-RELATED"/>
    <property type="match status" value="1"/>
</dbReference>
<gene>
    <name evidence="2" type="ORF">DFA_11221</name>
</gene>
<evidence type="ECO:0000313" key="3">
    <source>
        <dbReference type="Proteomes" id="UP000007797"/>
    </source>
</evidence>
<dbReference type="Gene3D" id="3.80.10.10">
    <property type="entry name" value="Ribonuclease Inhibitor"/>
    <property type="match status" value="1"/>
</dbReference>
<evidence type="ECO:0000313" key="2">
    <source>
        <dbReference type="EMBL" id="EGG13460.1"/>
    </source>
</evidence>
<proteinExistence type="predicted"/>
<organism evidence="2 3">
    <name type="scientific">Cavenderia fasciculata</name>
    <name type="common">Slime mold</name>
    <name type="synonym">Dictyostelium fasciculatum</name>
    <dbReference type="NCBI Taxonomy" id="261658"/>
    <lineage>
        <taxon>Eukaryota</taxon>
        <taxon>Amoebozoa</taxon>
        <taxon>Evosea</taxon>
        <taxon>Eumycetozoa</taxon>
        <taxon>Dictyostelia</taxon>
        <taxon>Acytosteliales</taxon>
        <taxon>Cavenderiaceae</taxon>
        <taxon>Cavenderia</taxon>
    </lineage>
</organism>
<reference evidence="3" key="1">
    <citation type="journal article" date="2011" name="Genome Res.">
        <title>Phylogeny-wide analysis of social amoeba genomes highlights ancient origins for complex intercellular communication.</title>
        <authorList>
            <person name="Heidel A.J."/>
            <person name="Lawal H.M."/>
            <person name="Felder M."/>
            <person name="Schilde C."/>
            <person name="Helps N.R."/>
            <person name="Tunggal B."/>
            <person name="Rivero F."/>
            <person name="John U."/>
            <person name="Schleicher M."/>
            <person name="Eichinger L."/>
            <person name="Platzer M."/>
            <person name="Noegel A.A."/>
            <person name="Schaap P."/>
            <person name="Gloeckner G."/>
        </authorList>
    </citation>
    <scope>NUCLEOTIDE SEQUENCE [LARGE SCALE GENOMIC DNA]</scope>
    <source>
        <strain evidence="3">SH3</strain>
    </source>
</reference>
<feature type="region of interest" description="Disordered" evidence="1">
    <location>
        <begin position="1"/>
        <end position="24"/>
    </location>
</feature>
<dbReference type="KEGG" id="dfa:DFA_11221"/>
<dbReference type="InterPro" id="IPR032675">
    <property type="entry name" value="LRR_dom_sf"/>
</dbReference>
<protein>
    <submittedName>
        <fullName evidence="2">Uncharacterized protein</fullName>
    </submittedName>
</protein>
<dbReference type="GeneID" id="14865980"/>
<evidence type="ECO:0000256" key="1">
    <source>
        <dbReference type="SAM" id="MobiDB-lite"/>
    </source>
</evidence>
<dbReference type="RefSeq" id="XP_004350164.1">
    <property type="nucleotide sequence ID" value="XM_004350114.1"/>
</dbReference>
<accession>F4QFK7</accession>
<keyword evidence="3" id="KW-1185">Reference proteome</keyword>
<dbReference type="PANTHER" id="PTHR32556:SF21">
    <property type="entry name" value="F-BOX DOMAIN-CONTAINING PROTEIN"/>
    <property type="match status" value="1"/>
</dbReference>
<dbReference type="SUPFAM" id="SSF52047">
    <property type="entry name" value="RNI-like"/>
    <property type="match status" value="1"/>
</dbReference>
<dbReference type="OMA" id="EYSSCEQ"/>
<dbReference type="EMBL" id="GL883029">
    <property type="protein sequence ID" value="EGG13460.1"/>
    <property type="molecule type" value="Genomic_DNA"/>
</dbReference>